<organism evidence="6 7">
    <name type="scientific">Martelella alba</name>
    <dbReference type="NCBI Taxonomy" id="2590451"/>
    <lineage>
        <taxon>Bacteria</taxon>
        <taxon>Pseudomonadati</taxon>
        <taxon>Pseudomonadota</taxon>
        <taxon>Alphaproteobacteria</taxon>
        <taxon>Hyphomicrobiales</taxon>
        <taxon>Aurantimonadaceae</taxon>
        <taxon>Martelella</taxon>
    </lineage>
</organism>
<gene>
    <name evidence="6" type="ORF">FCN80_17265</name>
</gene>
<name>A0ABY2SMB6_9HYPH</name>
<dbReference type="EMBL" id="SZPQ01000026">
    <property type="protein sequence ID" value="TKI04709.1"/>
    <property type="molecule type" value="Genomic_DNA"/>
</dbReference>
<dbReference type="PROSITE" id="PS00599">
    <property type="entry name" value="AA_TRANSFER_CLASS_2"/>
    <property type="match status" value="1"/>
</dbReference>
<proteinExistence type="inferred from homology"/>
<dbReference type="InterPro" id="IPR015424">
    <property type="entry name" value="PyrdxlP-dep_Trfase"/>
</dbReference>
<comment type="caution">
    <text evidence="6">The sequence shown here is derived from an EMBL/GenBank/DDBJ whole genome shotgun (WGS) entry which is preliminary data.</text>
</comment>
<protein>
    <submittedName>
        <fullName evidence="6">Aminotransferase class I/II-fold pyridoxal phosphate-dependent enzyme</fullName>
    </submittedName>
</protein>
<dbReference type="PANTHER" id="PTHR13693">
    <property type="entry name" value="CLASS II AMINOTRANSFERASE/8-AMINO-7-OXONONANOATE SYNTHASE"/>
    <property type="match status" value="1"/>
</dbReference>
<dbReference type="PANTHER" id="PTHR13693:SF3">
    <property type="entry name" value="LD36009P"/>
    <property type="match status" value="1"/>
</dbReference>
<comment type="similarity">
    <text evidence="4">Belongs to the class-II pyridoxal-phosphate-dependent aminotransferase family.</text>
</comment>
<dbReference type="Gene3D" id="3.90.1150.10">
    <property type="entry name" value="Aspartate Aminotransferase, domain 1"/>
    <property type="match status" value="1"/>
</dbReference>
<dbReference type="InterPro" id="IPR050087">
    <property type="entry name" value="AON_synthase_class-II"/>
</dbReference>
<dbReference type="Gene3D" id="3.40.640.10">
    <property type="entry name" value="Type I PLP-dependent aspartate aminotransferase-like (Major domain)"/>
    <property type="match status" value="1"/>
</dbReference>
<evidence type="ECO:0000256" key="2">
    <source>
        <dbReference type="ARBA" id="ARBA00022679"/>
    </source>
</evidence>
<keyword evidence="3 4" id="KW-0663">Pyridoxal phosphate</keyword>
<evidence type="ECO:0000256" key="4">
    <source>
        <dbReference type="RuleBase" id="RU003693"/>
    </source>
</evidence>
<keyword evidence="7" id="KW-1185">Reference proteome</keyword>
<dbReference type="Pfam" id="PF00155">
    <property type="entry name" value="Aminotran_1_2"/>
    <property type="match status" value="1"/>
</dbReference>
<evidence type="ECO:0000256" key="3">
    <source>
        <dbReference type="ARBA" id="ARBA00022898"/>
    </source>
</evidence>
<dbReference type="InterPro" id="IPR015422">
    <property type="entry name" value="PyrdxlP-dep_Trfase_small"/>
</dbReference>
<dbReference type="NCBIfam" id="NF047599">
    <property type="entry name" value="SerpalmtaseBetaP"/>
    <property type="match status" value="1"/>
</dbReference>
<evidence type="ECO:0000259" key="5">
    <source>
        <dbReference type="Pfam" id="PF00155"/>
    </source>
</evidence>
<feature type="domain" description="Aminotransferase class I/classII large" evidence="5">
    <location>
        <begin position="48"/>
        <end position="384"/>
    </location>
</feature>
<comment type="cofactor">
    <cofactor evidence="1 4">
        <name>pyridoxal 5'-phosphate</name>
        <dbReference type="ChEBI" id="CHEBI:597326"/>
    </cofactor>
</comment>
<evidence type="ECO:0000256" key="1">
    <source>
        <dbReference type="ARBA" id="ARBA00001933"/>
    </source>
</evidence>
<reference evidence="6 7" key="1">
    <citation type="submission" date="2019-04" db="EMBL/GenBank/DDBJ databases">
        <authorList>
            <person name="Li M."/>
            <person name="Gao C."/>
        </authorList>
    </citation>
    <scope>NUCLEOTIDE SEQUENCE [LARGE SCALE GENOMIC DNA]</scope>
    <source>
        <strain evidence="6 7">BGMRC 2031</strain>
    </source>
</reference>
<dbReference type="InterPro" id="IPR004839">
    <property type="entry name" value="Aminotransferase_I/II_large"/>
</dbReference>
<keyword evidence="6" id="KW-0032">Aminotransferase</keyword>
<dbReference type="GO" id="GO:0008483">
    <property type="term" value="F:transaminase activity"/>
    <property type="evidence" value="ECO:0007669"/>
    <property type="project" value="UniProtKB-KW"/>
</dbReference>
<sequence>MGLYDKFTRLANERQQFQATGLNPFGVCIDEVYSSTAGRIGNREIVLAGTNNYLGLTFDTQAIAAGQAALAAQGTGTTGSRMANGSYRAHLALEQELAEFFNKPTAIVFSTGYTANLGVISTLAGPGSVVLLDADSHASIYDACALGGADVIRFRHNDANDLERRMARLGERARDAIIIVEGLYSMLGDVAPLVDIVDIKRRFGGYLLVDEAHAFGVMGDHGRGLAEALGVEQDVDIVLGTFSKSLASIGGFAIGGKAMEVLRYSSRPYIFTASPSPSCIASVRSSLRKIAHHPELREKLWKNAHRLYHGLAKLGYELGPHISPVVPVMIGAKEDGLRFWRDLIANGVYVNLVLPPAAPSGMTLLRCSVNAAHTEDDIDAIIHAFAVLKK</sequence>
<keyword evidence="2" id="KW-0808">Transferase</keyword>
<dbReference type="InterPro" id="IPR001917">
    <property type="entry name" value="Aminotrans_II_pyridoxalP_BS"/>
</dbReference>
<dbReference type="Proteomes" id="UP000305202">
    <property type="component" value="Unassembled WGS sequence"/>
</dbReference>
<dbReference type="InterPro" id="IPR015421">
    <property type="entry name" value="PyrdxlP-dep_Trfase_major"/>
</dbReference>
<evidence type="ECO:0000313" key="7">
    <source>
        <dbReference type="Proteomes" id="UP000305202"/>
    </source>
</evidence>
<dbReference type="SUPFAM" id="SSF53383">
    <property type="entry name" value="PLP-dependent transferases"/>
    <property type="match status" value="1"/>
</dbReference>
<dbReference type="RefSeq" id="WP_136991413.1">
    <property type="nucleotide sequence ID" value="NZ_SZPQ01000026.1"/>
</dbReference>
<accession>A0ABY2SMB6</accession>
<evidence type="ECO:0000313" key="6">
    <source>
        <dbReference type="EMBL" id="TKI04709.1"/>
    </source>
</evidence>